<dbReference type="OrthoDB" id="10415361at2759"/>
<evidence type="ECO:0000313" key="1">
    <source>
        <dbReference type="EMBL" id="CBJ26226.1"/>
    </source>
</evidence>
<organism evidence="1 2">
    <name type="scientific">Ectocarpus siliculosus</name>
    <name type="common">Brown alga</name>
    <name type="synonym">Conferva siliculosa</name>
    <dbReference type="NCBI Taxonomy" id="2880"/>
    <lineage>
        <taxon>Eukaryota</taxon>
        <taxon>Sar</taxon>
        <taxon>Stramenopiles</taxon>
        <taxon>Ochrophyta</taxon>
        <taxon>PX clade</taxon>
        <taxon>Phaeophyceae</taxon>
        <taxon>Ectocarpales</taxon>
        <taxon>Ectocarpaceae</taxon>
        <taxon>Ectocarpus</taxon>
    </lineage>
</organism>
<dbReference type="AlphaFoldDB" id="D7FUF6"/>
<dbReference type="Proteomes" id="UP000002630">
    <property type="component" value="Linkage Group LG09"/>
</dbReference>
<gene>
    <name evidence="1" type="ORF">Esi_0027_0122</name>
</gene>
<proteinExistence type="predicted"/>
<dbReference type="EMBL" id="FN648453">
    <property type="protein sequence ID" value="CBJ26226.1"/>
    <property type="molecule type" value="Genomic_DNA"/>
</dbReference>
<dbReference type="EMBL" id="FN649734">
    <property type="protein sequence ID" value="CBJ26226.1"/>
    <property type="molecule type" value="Genomic_DNA"/>
</dbReference>
<protein>
    <submittedName>
        <fullName evidence="1">Uncharacterized protein</fullName>
    </submittedName>
</protein>
<sequence length="102" mass="12098">MFEGLLSDRSEMFWYEETLEDPFAWHYRWASFAGLILPRAWIDGMVAVNQERLFFNRHPGGGKRTAKRTWRDEVSPGIHHDMESILRKWLPPVLLARFEVPP</sequence>
<dbReference type="InParanoid" id="D7FUF6"/>
<keyword evidence="2" id="KW-1185">Reference proteome</keyword>
<name>D7FUF6_ECTSI</name>
<reference evidence="1 2" key="1">
    <citation type="journal article" date="2010" name="Nature">
        <title>The Ectocarpus genome and the independent evolution of multicellularity in brown algae.</title>
        <authorList>
            <person name="Cock J.M."/>
            <person name="Sterck L."/>
            <person name="Rouze P."/>
            <person name="Scornet D."/>
            <person name="Allen A.E."/>
            <person name="Amoutzias G."/>
            <person name="Anthouard V."/>
            <person name="Artiguenave F."/>
            <person name="Aury J.M."/>
            <person name="Badger J.H."/>
            <person name="Beszteri B."/>
            <person name="Billiau K."/>
            <person name="Bonnet E."/>
            <person name="Bothwell J.H."/>
            <person name="Bowler C."/>
            <person name="Boyen C."/>
            <person name="Brownlee C."/>
            <person name="Carrano C.J."/>
            <person name="Charrier B."/>
            <person name="Cho G.Y."/>
            <person name="Coelho S.M."/>
            <person name="Collen J."/>
            <person name="Corre E."/>
            <person name="Da Silva C."/>
            <person name="Delage L."/>
            <person name="Delaroque N."/>
            <person name="Dittami S.M."/>
            <person name="Doulbeau S."/>
            <person name="Elias M."/>
            <person name="Farnham G."/>
            <person name="Gachon C.M."/>
            <person name="Gschloessl B."/>
            <person name="Heesch S."/>
            <person name="Jabbari K."/>
            <person name="Jubin C."/>
            <person name="Kawai H."/>
            <person name="Kimura K."/>
            <person name="Kloareg B."/>
            <person name="Kupper F.C."/>
            <person name="Lang D."/>
            <person name="Le Bail A."/>
            <person name="Leblanc C."/>
            <person name="Lerouge P."/>
            <person name="Lohr M."/>
            <person name="Lopez P.J."/>
            <person name="Martens C."/>
            <person name="Maumus F."/>
            <person name="Michel G."/>
            <person name="Miranda-Saavedra D."/>
            <person name="Morales J."/>
            <person name="Moreau H."/>
            <person name="Motomura T."/>
            <person name="Nagasato C."/>
            <person name="Napoli C.A."/>
            <person name="Nelson D.R."/>
            <person name="Nyvall-Collen P."/>
            <person name="Peters A.F."/>
            <person name="Pommier C."/>
            <person name="Potin P."/>
            <person name="Poulain J."/>
            <person name="Quesneville H."/>
            <person name="Read B."/>
            <person name="Rensing S.A."/>
            <person name="Ritter A."/>
            <person name="Rousvoal S."/>
            <person name="Samanta M."/>
            <person name="Samson G."/>
            <person name="Schroeder D.C."/>
            <person name="Segurens B."/>
            <person name="Strittmatter M."/>
            <person name="Tonon T."/>
            <person name="Tregear J.W."/>
            <person name="Valentin K."/>
            <person name="von Dassow P."/>
            <person name="Yamagishi T."/>
            <person name="Van de Peer Y."/>
            <person name="Wincker P."/>
        </authorList>
    </citation>
    <scope>NUCLEOTIDE SEQUENCE [LARGE SCALE GENOMIC DNA]</scope>
    <source>
        <strain evidence="2">Ec32 / CCAP1310/4</strain>
    </source>
</reference>
<evidence type="ECO:0000313" key="2">
    <source>
        <dbReference type="Proteomes" id="UP000002630"/>
    </source>
</evidence>
<accession>D7FUF6</accession>